<feature type="compositionally biased region" description="Basic and acidic residues" evidence="1">
    <location>
        <begin position="99"/>
        <end position="108"/>
    </location>
</feature>
<protein>
    <submittedName>
        <fullName evidence="2">Uncharacterized protein</fullName>
    </submittedName>
</protein>
<dbReference type="OrthoDB" id="3296226at2"/>
<proteinExistence type="predicted"/>
<comment type="caution">
    <text evidence="2">The sequence shown here is derived from an EMBL/GenBank/DDBJ whole genome shotgun (WGS) entry which is preliminary data.</text>
</comment>
<name>A0A101JGX9_9ACTN</name>
<dbReference type="RefSeq" id="WP_062708401.1">
    <property type="nucleotide sequence ID" value="NZ_LLZG01000361.1"/>
</dbReference>
<dbReference type="AlphaFoldDB" id="A0A101JGX9"/>
<dbReference type="Proteomes" id="UP000053923">
    <property type="component" value="Unassembled WGS sequence"/>
</dbReference>
<reference evidence="3" key="1">
    <citation type="submission" date="2015-10" db="EMBL/GenBank/DDBJ databases">
        <authorList>
            <person name="Ju K.-S."/>
            <person name="Doroghazi J.R."/>
            <person name="Metcalf W.W."/>
        </authorList>
    </citation>
    <scope>NUCLEOTIDE SEQUENCE [LARGE SCALE GENOMIC DNA]</scope>
    <source>
        <strain evidence="3">NRRL 3151</strain>
    </source>
</reference>
<dbReference type="EMBL" id="LLZG01000361">
    <property type="protein sequence ID" value="KUL26611.1"/>
    <property type="molecule type" value="Genomic_DNA"/>
</dbReference>
<sequence>MSTDYRFRTVDFRPAPPGWRIAFATILGPVVEPMPGWLIREEIECDTDTGDVIKRTGSREVVAALVVESEASPAYDDPGFWHLLGPGEREPTAEETAEEMARRGSETS</sequence>
<accession>A0A101JGX9</accession>
<keyword evidence="3" id="KW-1185">Reference proteome</keyword>
<organism evidence="2 3">
    <name type="scientific">Streptomyces regalis</name>
    <dbReference type="NCBI Taxonomy" id="68262"/>
    <lineage>
        <taxon>Bacteria</taxon>
        <taxon>Bacillati</taxon>
        <taxon>Actinomycetota</taxon>
        <taxon>Actinomycetes</taxon>
        <taxon>Kitasatosporales</taxon>
        <taxon>Streptomycetaceae</taxon>
        <taxon>Streptomyces</taxon>
    </lineage>
</organism>
<evidence type="ECO:0000256" key="1">
    <source>
        <dbReference type="SAM" id="MobiDB-lite"/>
    </source>
</evidence>
<gene>
    <name evidence="2" type="ORF">ADL12_32145</name>
</gene>
<evidence type="ECO:0000313" key="2">
    <source>
        <dbReference type="EMBL" id="KUL26611.1"/>
    </source>
</evidence>
<evidence type="ECO:0000313" key="3">
    <source>
        <dbReference type="Proteomes" id="UP000053923"/>
    </source>
</evidence>
<feature type="region of interest" description="Disordered" evidence="1">
    <location>
        <begin position="85"/>
        <end position="108"/>
    </location>
</feature>